<gene>
    <name evidence="2" type="ORF">AVDCRST_MAG93-6918</name>
</gene>
<dbReference type="AlphaFoldDB" id="A0A6J4LZZ8"/>
<evidence type="ECO:0000313" key="2">
    <source>
        <dbReference type="EMBL" id="CAA9346596.1"/>
    </source>
</evidence>
<accession>A0A6J4LZZ8</accession>
<feature type="region of interest" description="Disordered" evidence="1">
    <location>
        <begin position="1"/>
        <end position="37"/>
    </location>
</feature>
<feature type="non-terminal residue" evidence="2">
    <location>
        <position position="1"/>
    </location>
</feature>
<dbReference type="EMBL" id="CADCTR010002330">
    <property type="protein sequence ID" value="CAA9346596.1"/>
    <property type="molecule type" value="Genomic_DNA"/>
</dbReference>
<name>A0A6J4LZZ8_9CHLR</name>
<proteinExistence type="predicted"/>
<sequence length="37" mass="4089">CARSKCCTTCSDPRQRSTAGVLARSKWGSNRSTSRNR</sequence>
<protein>
    <submittedName>
        <fullName evidence="2">Uncharacterized protein</fullName>
    </submittedName>
</protein>
<feature type="non-terminal residue" evidence="2">
    <location>
        <position position="37"/>
    </location>
</feature>
<feature type="compositionally biased region" description="Polar residues" evidence="1">
    <location>
        <begin position="27"/>
        <end position="37"/>
    </location>
</feature>
<evidence type="ECO:0000256" key="1">
    <source>
        <dbReference type="SAM" id="MobiDB-lite"/>
    </source>
</evidence>
<reference evidence="2" key="1">
    <citation type="submission" date="2020-02" db="EMBL/GenBank/DDBJ databases">
        <authorList>
            <person name="Meier V. D."/>
        </authorList>
    </citation>
    <scope>NUCLEOTIDE SEQUENCE</scope>
    <source>
        <strain evidence="2">AVDCRST_MAG93</strain>
    </source>
</reference>
<organism evidence="2">
    <name type="scientific">uncultured Chloroflexia bacterium</name>
    <dbReference type="NCBI Taxonomy" id="1672391"/>
    <lineage>
        <taxon>Bacteria</taxon>
        <taxon>Bacillati</taxon>
        <taxon>Chloroflexota</taxon>
        <taxon>Chloroflexia</taxon>
        <taxon>environmental samples</taxon>
    </lineage>
</organism>